<reference evidence="19" key="1">
    <citation type="submission" date="2022-06" db="EMBL/GenBank/DDBJ databases">
        <authorList>
            <person name="Berger JAMES D."/>
            <person name="Berger JAMES D."/>
        </authorList>
    </citation>
    <scope>NUCLEOTIDE SEQUENCE [LARGE SCALE GENOMIC DNA]</scope>
</reference>
<feature type="transmembrane region" description="Helical" evidence="15">
    <location>
        <begin position="338"/>
        <end position="364"/>
    </location>
</feature>
<evidence type="ECO:0000256" key="11">
    <source>
        <dbReference type="ARBA" id="ARBA00023180"/>
    </source>
</evidence>
<sequence>MWIYFTSNLLFIQLILIGAEINREAINGDKDISIFDTNHERQQHQLINTEHSEHRSDSPDDIPTSPMTDEQRLLSKILHGYDTASRPIFNASKSVQVGFQFTLIQISQLDEVNQVLTLNVWIEQEWIDERLTWDPLEYNNLSRIRIPCQKLWLPDIVLYNSADDYKTDYMQSKAMVQSNGNVFWPPPAKLRSTCKIDITYFPFDDQSCMMKFGSWTYDGWQVNVIKRHDEVDTSNYVENGEWDLLKVVVERNEIFYPCCQEPYPDLRFTIYMRRRTLYYLFNIIFPCLWLTVLSLISFWLPPDSGEKITLGITVLLAFSVFMLLIAENMPATSEFVPLIGVYLTVTMTMTSLSIILTVLVLHLHHTGSNRQAVPKFIRILFFNYIARILCSDVVRRYQVRREKCVMKHADLLRQMSLNKKGDTNSISNDDKCSMNYQDKLINTKPTICNSPNLNKPLQYNYLPSEVISSTIVLNEKKQLSACKYATNSSNTTEQQQYSSVVDKRYKAIEPLNTLSSPNLNTANTISSEEIIKRPKLINTFRIINDLNKNNNLEKESQGHKTRTTFKQNKIFHDHRTIYAKSSNDLNNDDSNNNDNDDNGDNDSDYVTNLNPLNRRTYLPRQTIENQEQIKVLKKLTVILQRAEKQQEMIQIYLHNLYEKQSEEEYISDIVNEWRILALIVDRMLFWLFLTIASIATIVILLIMPLFKPNFA</sequence>
<dbReference type="InterPro" id="IPR006201">
    <property type="entry name" value="Neur_channel"/>
</dbReference>
<name>A0AA85J961_TRIRE</name>
<evidence type="ECO:0000256" key="14">
    <source>
        <dbReference type="ARBA" id="ARBA00034099"/>
    </source>
</evidence>
<evidence type="ECO:0000256" key="6">
    <source>
        <dbReference type="ARBA" id="ARBA00023018"/>
    </source>
</evidence>
<evidence type="ECO:0000256" key="2">
    <source>
        <dbReference type="ARBA" id="ARBA00022448"/>
    </source>
</evidence>
<keyword evidence="2 15" id="KW-0813">Transport</keyword>
<evidence type="ECO:0000256" key="7">
    <source>
        <dbReference type="ARBA" id="ARBA00023065"/>
    </source>
</evidence>
<dbReference type="Gene3D" id="1.20.58.390">
    <property type="entry name" value="Neurotransmitter-gated ion-channel transmembrane domain"/>
    <property type="match status" value="2"/>
</dbReference>
<keyword evidence="4 15" id="KW-0812">Transmembrane</keyword>
<accession>A0AA85J961</accession>
<dbReference type="Pfam" id="PF02931">
    <property type="entry name" value="Neur_chan_LBD"/>
    <property type="match status" value="1"/>
</dbReference>
<keyword evidence="7 15" id="KW-0406">Ion transport</keyword>
<proteinExistence type="inferred from homology"/>
<dbReference type="CDD" id="cd18997">
    <property type="entry name" value="LGIC_ECD_nAChR"/>
    <property type="match status" value="1"/>
</dbReference>
<evidence type="ECO:0000256" key="4">
    <source>
        <dbReference type="ARBA" id="ARBA00022692"/>
    </source>
</evidence>
<dbReference type="InterPro" id="IPR006202">
    <property type="entry name" value="Neur_chan_lig-bd"/>
</dbReference>
<keyword evidence="10" id="KW-0675">Receptor</keyword>
<organism evidence="19 20">
    <name type="scientific">Trichobilharzia regenti</name>
    <name type="common">Nasal bird schistosome</name>
    <dbReference type="NCBI Taxonomy" id="157069"/>
    <lineage>
        <taxon>Eukaryota</taxon>
        <taxon>Metazoa</taxon>
        <taxon>Spiralia</taxon>
        <taxon>Lophotrochozoa</taxon>
        <taxon>Platyhelminthes</taxon>
        <taxon>Trematoda</taxon>
        <taxon>Digenea</taxon>
        <taxon>Strigeidida</taxon>
        <taxon>Schistosomatoidea</taxon>
        <taxon>Schistosomatidae</taxon>
        <taxon>Trichobilharzia</taxon>
    </lineage>
</organism>
<dbReference type="InterPro" id="IPR018000">
    <property type="entry name" value="Neurotransmitter_ion_chnl_CS"/>
</dbReference>
<dbReference type="GO" id="GO:0022848">
    <property type="term" value="F:acetylcholine-gated monoatomic cation-selective channel activity"/>
    <property type="evidence" value="ECO:0007669"/>
    <property type="project" value="InterPro"/>
</dbReference>
<feature type="domain" description="Neurotransmitter-gated ion-channel transmembrane" evidence="18">
    <location>
        <begin position="283"/>
        <end position="700"/>
    </location>
</feature>
<evidence type="ECO:0000256" key="8">
    <source>
        <dbReference type="ARBA" id="ARBA00023136"/>
    </source>
</evidence>
<evidence type="ECO:0000256" key="1">
    <source>
        <dbReference type="ARBA" id="ARBA00009237"/>
    </source>
</evidence>
<dbReference type="PROSITE" id="PS00236">
    <property type="entry name" value="NEUROTR_ION_CHANNEL"/>
    <property type="match status" value="1"/>
</dbReference>
<feature type="domain" description="Neurotransmitter-gated ion-channel ligand-binding" evidence="17">
    <location>
        <begin position="70"/>
        <end position="276"/>
    </location>
</feature>
<keyword evidence="11" id="KW-0325">Glycoprotein</keyword>
<feature type="transmembrane region" description="Helical" evidence="15">
    <location>
        <begin position="376"/>
        <end position="394"/>
    </location>
</feature>
<dbReference type="SUPFAM" id="SSF90112">
    <property type="entry name" value="Neurotransmitter-gated ion-channel transmembrane pore"/>
    <property type="match status" value="1"/>
</dbReference>
<feature type="transmembrane region" description="Helical" evidence="15">
    <location>
        <begin position="277"/>
        <end position="302"/>
    </location>
</feature>
<evidence type="ECO:0000256" key="5">
    <source>
        <dbReference type="ARBA" id="ARBA00022989"/>
    </source>
</evidence>
<evidence type="ECO:0000313" key="20">
    <source>
        <dbReference type="WBParaSite" id="TREG1_133020.1"/>
    </source>
</evidence>
<dbReference type="InterPro" id="IPR006029">
    <property type="entry name" value="Neurotrans-gated_channel_TM"/>
</dbReference>
<dbReference type="Gene3D" id="2.70.170.10">
    <property type="entry name" value="Neurotransmitter-gated ion-channel ligand-binding domain"/>
    <property type="match status" value="1"/>
</dbReference>
<feature type="region of interest" description="Disordered" evidence="16">
    <location>
        <begin position="47"/>
        <end position="66"/>
    </location>
</feature>
<dbReference type="InterPro" id="IPR002394">
    <property type="entry name" value="Nicotinic_acetylcholine_rcpt"/>
</dbReference>
<evidence type="ECO:0000256" key="3">
    <source>
        <dbReference type="ARBA" id="ARBA00022475"/>
    </source>
</evidence>
<evidence type="ECO:0000313" key="19">
    <source>
        <dbReference type="Proteomes" id="UP000050795"/>
    </source>
</evidence>
<dbReference type="Pfam" id="PF02932">
    <property type="entry name" value="Neur_chan_memb"/>
    <property type="match status" value="1"/>
</dbReference>
<keyword evidence="6" id="KW-0770">Synapse</keyword>
<dbReference type="PANTHER" id="PTHR18945">
    <property type="entry name" value="NEUROTRANSMITTER GATED ION CHANNEL"/>
    <property type="match status" value="1"/>
</dbReference>
<keyword evidence="19" id="KW-1185">Reference proteome</keyword>
<feature type="region of interest" description="Disordered" evidence="16">
    <location>
        <begin position="581"/>
        <end position="609"/>
    </location>
</feature>
<evidence type="ECO:0000259" key="17">
    <source>
        <dbReference type="Pfam" id="PF02931"/>
    </source>
</evidence>
<comment type="subcellular location">
    <subcellularLocation>
        <location evidence="14">Synaptic cell membrane</location>
        <topology evidence="14">Multi-pass membrane protein</topology>
    </subcellularLocation>
</comment>
<protein>
    <recommendedName>
        <fullName evidence="21">Neur_chan_LBD domain-containing protein</fullName>
    </recommendedName>
</protein>
<evidence type="ECO:0000256" key="13">
    <source>
        <dbReference type="ARBA" id="ARBA00023303"/>
    </source>
</evidence>
<feature type="chain" id="PRO_5041516274" description="Neur_chan_LBD domain-containing protein" evidence="15">
    <location>
        <begin position="20"/>
        <end position="711"/>
    </location>
</feature>
<dbReference type="Proteomes" id="UP000050795">
    <property type="component" value="Unassembled WGS sequence"/>
</dbReference>
<dbReference type="PRINTS" id="PR00254">
    <property type="entry name" value="NICOTINICR"/>
</dbReference>
<dbReference type="CDD" id="cd19051">
    <property type="entry name" value="LGIC_TM_cation"/>
    <property type="match status" value="1"/>
</dbReference>
<dbReference type="AlphaFoldDB" id="A0AA85J961"/>
<dbReference type="InterPro" id="IPR038050">
    <property type="entry name" value="Neuro_actylchol_rec"/>
</dbReference>
<evidence type="ECO:0000256" key="16">
    <source>
        <dbReference type="SAM" id="MobiDB-lite"/>
    </source>
</evidence>
<dbReference type="PRINTS" id="PR00252">
    <property type="entry name" value="NRIONCHANNEL"/>
</dbReference>
<comment type="similarity">
    <text evidence="1">Belongs to the ligand-gated ion channel (TC 1.A.9) family. Acetylcholine receptor (TC 1.A.9.1) subfamily.</text>
</comment>
<dbReference type="NCBIfam" id="TIGR00860">
    <property type="entry name" value="LIC"/>
    <property type="match status" value="1"/>
</dbReference>
<feature type="signal peptide" evidence="15">
    <location>
        <begin position="1"/>
        <end position="19"/>
    </location>
</feature>
<keyword evidence="5 15" id="KW-1133">Transmembrane helix</keyword>
<dbReference type="WBParaSite" id="TREG1_133020.1">
    <property type="protein sequence ID" value="TREG1_133020.1"/>
    <property type="gene ID" value="TREG1_133020"/>
</dbReference>
<keyword evidence="9" id="KW-1015">Disulfide bond</keyword>
<evidence type="ECO:0000256" key="9">
    <source>
        <dbReference type="ARBA" id="ARBA00023157"/>
    </source>
</evidence>
<evidence type="ECO:0000259" key="18">
    <source>
        <dbReference type="Pfam" id="PF02932"/>
    </source>
</evidence>
<feature type="compositionally biased region" description="Low complexity" evidence="16">
    <location>
        <begin position="581"/>
        <end position="593"/>
    </location>
</feature>
<feature type="compositionally biased region" description="Acidic residues" evidence="16">
    <location>
        <begin position="594"/>
        <end position="603"/>
    </location>
</feature>
<keyword evidence="12" id="KW-1071">Ligand-gated ion channel</keyword>
<dbReference type="FunFam" id="1.20.58.390:FF:000073">
    <property type="entry name" value="Neuronal acetylcholine receptor subunit alpha-9-II"/>
    <property type="match status" value="1"/>
</dbReference>
<evidence type="ECO:0000256" key="15">
    <source>
        <dbReference type="RuleBase" id="RU000687"/>
    </source>
</evidence>
<evidence type="ECO:0000256" key="10">
    <source>
        <dbReference type="ARBA" id="ARBA00023170"/>
    </source>
</evidence>
<dbReference type="InterPro" id="IPR036719">
    <property type="entry name" value="Neuro-gated_channel_TM_sf"/>
</dbReference>
<keyword evidence="8 15" id="KW-0472">Membrane</keyword>
<keyword evidence="3" id="KW-1003">Cell membrane</keyword>
<dbReference type="GO" id="GO:0004888">
    <property type="term" value="F:transmembrane signaling receptor activity"/>
    <property type="evidence" value="ECO:0007669"/>
    <property type="project" value="InterPro"/>
</dbReference>
<dbReference type="GO" id="GO:0045211">
    <property type="term" value="C:postsynaptic membrane"/>
    <property type="evidence" value="ECO:0007669"/>
    <property type="project" value="InterPro"/>
</dbReference>
<keyword evidence="13 15" id="KW-0407">Ion channel</keyword>
<evidence type="ECO:0008006" key="21">
    <source>
        <dbReference type="Google" id="ProtNLM"/>
    </source>
</evidence>
<reference evidence="20" key="2">
    <citation type="submission" date="2023-11" db="UniProtKB">
        <authorList>
            <consortium name="WormBaseParasite"/>
        </authorList>
    </citation>
    <scope>IDENTIFICATION</scope>
</reference>
<feature type="transmembrane region" description="Helical" evidence="15">
    <location>
        <begin position="308"/>
        <end position="326"/>
    </location>
</feature>
<feature type="transmembrane region" description="Helical" evidence="15">
    <location>
        <begin position="684"/>
        <end position="706"/>
    </location>
</feature>
<dbReference type="FunFam" id="2.70.170.10:FF:000016">
    <property type="entry name" value="Nicotinic acetylcholine receptor subunit"/>
    <property type="match status" value="1"/>
</dbReference>
<keyword evidence="15" id="KW-0732">Signal</keyword>
<evidence type="ECO:0000256" key="12">
    <source>
        <dbReference type="ARBA" id="ARBA00023286"/>
    </source>
</evidence>
<dbReference type="InterPro" id="IPR036734">
    <property type="entry name" value="Neur_chan_lig-bd_sf"/>
</dbReference>
<dbReference type="SUPFAM" id="SSF63712">
    <property type="entry name" value="Nicotinic receptor ligand binding domain-like"/>
    <property type="match status" value="1"/>
</dbReference>